<evidence type="ECO:0000256" key="5">
    <source>
        <dbReference type="PIRSR" id="PIRSR001430-1"/>
    </source>
</evidence>
<dbReference type="InterPro" id="IPR001406">
    <property type="entry name" value="PsdUridine_synth_TruA"/>
</dbReference>
<evidence type="ECO:0000256" key="4">
    <source>
        <dbReference type="HAMAP-Rule" id="MF_00171"/>
    </source>
</evidence>
<comment type="function">
    <text evidence="4">Formation of pseudouridine at positions 38, 39 and 40 in the anticodon stem and loop of transfer RNAs.</text>
</comment>
<feature type="binding site" evidence="4 6">
    <location>
        <position position="122"/>
    </location>
    <ligand>
        <name>substrate</name>
    </ligand>
</feature>
<protein>
    <recommendedName>
        <fullName evidence="4">tRNA pseudouridine synthase A</fullName>
        <ecNumber evidence="4">5.4.99.12</ecNumber>
    </recommendedName>
    <alternativeName>
        <fullName evidence="4">tRNA pseudouridine(38-40) synthase</fullName>
    </alternativeName>
    <alternativeName>
        <fullName evidence="4">tRNA pseudouridylate synthase I</fullName>
    </alternativeName>
    <alternativeName>
        <fullName evidence="4">tRNA-uridine isomerase I</fullName>
    </alternativeName>
</protein>
<keyword evidence="3 4" id="KW-0413">Isomerase</keyword>
<comment type="subunit">
    <text evidence="4">Homodimer.</text>
</comment>
<dbReference type="FunFam" id="3.30.70.580:FF:000001">
    <property type="entry name" value="tRNA pseudouridine synthase A"/>
    <property type="match status" value="1"/>
</dbReference>
<dbReference type="RefSeq" id="WP_144866209.1">
    <property type="nucleotide sequence ID" value="NZ_LR213805.1"/>
</dbReference>
<keyword evidence="2 4" id="KW-0819">tRNA processing</keyword>
<evidence type="ECO:0000313" key="9">
    <source>
        <dbReference type="EMBL" id="VEP16430.1"/>
    </source>
</evidence>
<dbReference type="PIRSF" id="PIRSF001430">
    <property type="entry name" value="tRNA_psdUrid_synth"/>
    <property type="match status" value="1"/>
</dbReference>
<name>A0A563VYD3_9CYAN</name>
<reference evidence="9 10" key="1">
    <citation type="submission" date="2019-01" db="EMBL/GenBank/DDBJ databases">
        <authorList>
            <person name="Brito A."/>
        </authorList>
    </citation>
    <scope>NUCLEOTIDE SEQUENCE [LARGE SCALE GENOMIC DNA]</scope>
    <source>
        <strain evidence="9">1</strain>
    </source>
</reference>
<comment type="catalytic activity">
    <reaction evidence="4 7">
        <text>uridine(38/39/40) in tRNA = pseudouridine(38/39/40) in tRNA</text>
        <dbReference type="Rhea" id="RHEA:22376"/>
        <dbReference type="Rhea" id="RHEA-COMP:10085"/>
        <dbReference type="Rhea" id="RHEA-COMP:10087"/>
        <dbReference type="ChEBI" id="CHEBI:65314"/>
        <dbReference type="ChEBI" id="CHEBI:65315"/>
        <dbReference type="EC" id="5.4.99.12"/>
    </reaction>
</comment>
<dbReference type="SUPFAM" id="SSF55120">
    <property type="entry name" value="Pseudouridine synthase"/>
    <property type="match status" value="1"/>
</dbReference>
<dbReference type="GO" id="GO:0031119">
    <property type="term" value="P:tRNA pseudouridine synthesis"/>
    <property type="evidence" value="ECO:0007669"/>
    <property type="project" value="UniProtKB-UniRule"/>
</dbReference>
<dbReference type="PANTHER" id="PTHR11142:SF0">
    <property type="entry name" value="TRNA PSEUDOURIDINE SYNTHASE-LIKE 1"/>
    <property type="match status" value="1"/>
</dbReference>
<dbReference type="Proteomes" id="UP000320055">
    <property type="component" value="Unassembled WGS sequence"/>
</dbReference>
<dbReference type="CDD" id="cd02570">
    <property type="entry name" value="PseudoU_synth_EcTruA"/>
    <property type="match status" value="1"/>
</dbReference>
<dbReference type="InterPro" id="IPR020094">
    <property type="entry name" value="TruA/RsuA/RluB/E/F_N"/>
</dbReference>
<evidence type="ECO:0000313" key="10">
    <source>
        <dbReference type="Proteomes" id="UP000320055"/>
    </source>
</evidence>
<dbReference type="EMBL" id="CAACVJ010000390">
    <property type="protein sequence ID" value="VEP16430.1"/>
    <property type="molecule type" value="Genomic_DNA"/>
</dbReference>
<evidence type="ECO:0000256" key="6">
    <source>
        <dbReference type="PIRSR" id="PIRSR001430-2"/>
    </source>
</evidence>
<dbReference type="OrthoDB" id="9811823at2"/>
<organism evidence="9 10">
    <name type="scientific">Hyella patelloides LEGE 07179</name>
    <dbReference type="NCBI Taxonomy" id="945734"/>
    <lineage>
        <taxon>Bacteria</taxon>
        <taxon>Bacillati</taxon>
        <taxon>Cyanobacteriota</taxon>
        <taxon>Cyanophyceae</taxon>
        <taxon>Pleurocapsales</taxon>
        <taxon>Hyellaceae</taxon>
        <taxon>Hyella</taxon>
    </lineage>
</organism>
<dbReference type="InterPro" id="IPR020095">
    <property type="entry name" value="PsdUridine_synth_TruA_C"/>
</dbReference>
<accession>A0A563VYD3</accession>
<dbReference type="PANTHER" id="PTHR11142">
    <property type="entry name" value="PSEUDOURIDYLATE SYNTHASE"/>
    <property type="match status" value="1"/>
</dbReference>
<evidence type="ECO:0000256" key="1">
    <source>
        <dbReference type="ARBA" id="ARBA00009375"/>
    </source>
</evidence>
<keyword evidence="10" id="KW-1185">Reference proteome</keyword>
<feature type="domain" description="Pseudouridine synthase I TruA alpha/beta" evidence="8">
    <location>
        <begin position="19"/>
        <end position="115"/>
    </location>
</feature>
<dbReference type="HAMAP" id="MF_00171">
    <property type="entry name" value="TruA"/>
    <property type="match status" value="1"/>
</dbReference>
<dbReference type="GO" id="GO:0160147">
    <property type="term" value="F:tRNA pseudouridine(38-40) synthase activity"/>
    <property type="evidence" value="ECO:0007669"/>
    <property type="project" value="UniProtKB-EC"/>
</dbReference>
<evidence type="ECO:0000256" key="3">
    <source>
        <dbReference type="ARBA" id="ARBA00023235"/>
    </source>
</evidence>
<comment type="caution">
    <text evidence="4">Lacks conserved residue(s) required for the propagation of feature annotation.</text>
</comment>
<dbReference type="InterPro" id="IPR020103">
    <property type="entry name" value="PsdUridine_synth_cat_dom_sf"/>
</dbReference>
<evidence type="ECO:0000256" key="2">
    <source>
        <dbReference type="ARBA" id="ARBA00022694"/>
    </source>
</evidence>
<dbReference type="GO" id="GO:0003723">
    <property type="term" value="F:RNA binding"/>
    <property type="evidence" value="ECO:0007669"/>
    <property type="project" value="InterPro"/>
</dbReference>
<dbReference type="Gene3D" id="3.30.70.580">
    <property type="entry name" value="Pseudouridine synthase I, catalytic domain, N-terminal subdomain"/>
    <property type="match status" value="1"/>
</dbReference>
<evidence type="ECO:0000256" key="7">
    <source>
        <dbReference type="RuleBase" id="RU003792"/>
    </source>
</evidence>
<comment type="similarity">
    <text evidence="1 4 7">Belongs to the tRNA pseudouridine synthase TruA family.</text>
</comment>
<evidence type="ECO:0000259" key="8">
    <source>
        <dbReference type="Pfam" id="PF01416"/>
    </source>
</evidence>
<feature type="active site" description="Nucleophile" evidence="4 5">
    <location>
        <position position="64"/>
    </location>
</feature>
<feature type="domain" description="Pseudouridine synthase I TruA alpha/beta" evidence="8">
    <location>
        <begin position="159"/>
        <end position="258"/>
    </location>
</feature>
<gene>
    <name evidence="4 9" type="primary">truA</name>
    <name evidence="9" type="ORF">H1P_450008</name>
</gene>
<dbReference type="Pfam" id="PF01416">
    <property type="entry name" value="PseudoU_synth_1"/>
    <property type="match status" value="2"/>
</dbReference>
<dbReference type="AlphaFoldDB" id="A0A563VYD3"/>
<dbReference type="Gene3D" id="3.30.70.660">
    <property type="entry name" value="Pseudouridine synthase I, catalytic domain, C-terminal subdomain"/>
    <property type="match status" value="1"/>
</dbReference>
<proteinExistence type="inferred from homology"/>
<dbReference type="NCBIfam" id="TIGR00071">
    <property type="entry name" value="hisT_truA"/>
    <property type="match status" value="1"/>
</dbReference>
<dbReference type="InterPro" id="IPR020097">
    <property type="entry name" value="PsdUridine_synth_TruA_a/b_dom"/>
</dbReference>
<sequence length="278" mass="31581">MNTYDSEQRNPSAQRVALIIQYIGTKYNGWQRQPIGRTIQGEIETALASATNKPVTIYGAGRTDAGVHAAAQVAHFNYIGPIPPHKWAKILNSRLPEGILIRASAQVPNDWHACFSASWRRYRYTIYTDKLPNLFVKSVSWHYYRAPLDETAIQQALDPLVGKHELSAFRRTGSNRKHSWVDVQVAQCYRQNSFLHLEIQADGFLYGMMRLLVGLLIEVGVGNLSPTSFTELWQNRQREKVKYSAPAKGLCLLRVGYPVFPFSPEIWFDTQPTYVLAP</sequence>
<dbReference type="EC" id="5.4.99.12" evidence="4"/>